<evidence type="ECO:0000259" key="1">
    <source>
        <dbReference type="Pfam" id="PF20033"/>
    </source>
</evidence>
<evidence type="ECO:0000313" key="2">
    <source>
        <dbReference type="EMBL" id="QOD61185.1"/>
    </source>
</evidence>
<organism evidence="2 3">
    <name type="scientific">Polaribacter haliotis</name>
    <dbReference type="NCBI Taxonomy" id="1888915"/>
    <lineage>
        <taxon>Bacteria</taxon>
        <taxon>Pseudomonadati</taxon>
        <taxon>Bacteroidota</taxon>
        <taxon>Flavobacteriia</taxon>
        <taxon>Flavobacteriales</taxon>
        <taxon>Flavobacteriaceae</taxon>
    </lineage>
</organism>
<dbReference type="PROSITE" id="PS51257">
    <property type="entry name" value="PROKAR_LIPOPROTEIN"/>
    <property type="match status" value="1"/>
</dbReference>
<keyword evidence="3" id="KW-1185">Reference proteome</keyword>
<accession>A0A7L8AGP8</accession>
<dbReference type="RefSeq" id="WP_140422743.1">
    <property type="nucleotide sequence ID" value="NZ_CP061813.1"/>
</dbReference>
<gene>
    <name evidence="2" type="ORF">H9I45_01700</name>
</gene>
<reference evidence="2 3" key="1">
    <citation type="journal article" date="2016" name="Int. J. Syst. Evol. Microbiol.">
        <title>Polaribacter haliotis sp. nov., isolated from the gut of abalone Haliotis discus hannai.</title>
        <authorList>
            <person name="Kim Y.O."/>
            <person name="Park I.S."/>
            <person name="Park S."/>
            <person name="Nam B.H."/>
            <person name="Park J.M."/>
            <person name="Kim D.G."/>
            <person name="Yoon J.H."/>
        </authorList>
    </citation>
    <scope>NUCLEOTIDE SEQUENCE [LARGE SCALE GENOMIC DNA]</scope>
    <source>
        <strain evidence="2 3">KCTC 52418</strain>
    </source>
</reference>
<protein>
    <recommendedName>
        <fullName evidence="1">DUF6438 domain-containing protein</fullName>
    </recommendedName>
</protein>
<name>A0A7L8AGP8_9FLAO</name>
<proteinExistence type="predicted"/>
<dbReference type="InterPro" id="IPR045497">
    <property type="entry name" value="DUF6438"/>
</dbReference>
<dbReference type="Proteomes" id="UP000516764">
    <property type="component" value="Chromosome"/>
</dbReference>
<feature type="domain" description="DUF6438" evidence="1">
    <location>
        <begin position="132"/>
        <end position="240"/>
    </location>
</feature>
<dbReference type="AlphaFoldDB" id="A0A7L8AGP8"/>
<evidence type="ECO:0000313" key="3">
    <source>
        <dbReference type="Proteomes" id="UP000516764"/>
    </source>
</evidence>
<sequence length="248" mass="28879">MKIYPILIFLIMLGCNQSKKVEVKKTEEKPSITKEVEDVKVENKILYNELLVVLKNPEDFTKINNELISNDLSIEKIIANSKTYKAVTIKVPADKTSFWVDSLSKTDNFSTVEVNTEDALEKVNYFSKKRLVSVLKTPCFGDYPVFEVTFFNDGNVTFFGKEYTLVEGFYKFKLKENQYKELSNLFEKTAFKDFENAKDTEELQDFSNTFITYNDEKIKVKVWINIPDEIAFAYDYIEGILIDEKLIE</sequence>
<dbReference type="KEGG" id="phal:H9I45_01700"/>
<dbReference type="Pfam" id="PF20033">
    <property type="entry name" value="DUF6438"/>
    <property type="match status" value="1"/>
</dbReference>
<dbReference type="EMBL" id="CP061813">
    <property type="protein sequence ID" value="QOD61185.1"/>
    <property type="molecule type" value="Genomic_DNA"/>
</dbReference>
<dbReference type="OrthoDB" id="7172369at2"/>